<organism evidence="2 3">
    <name type="scientific">Cyclotella atomus</name>
    <dbReference type="NCBI Taxonomy" id="382360"/>
    <lineage>
        <taxon>Eukaryota</taxon>
        <taxon>Sar</taxon>
        <taxon>Stramenopiles</taxon>
        <taxon>Ochrophyta</taxon>
        <taxon>Bacillariophyta</taxon>
        <taxon>Coscinodiscophyceae</taxon>
        <taxon>Thalassiosirophycidae</taxon>
        <taxon>Stephanodiscales</taxon>
        <taxon>Stephanodiscaceae</taxon>
        <taxon>Cyclotella</taxon>
    </lineage>
</organism>
<evidence type="ECO:0000256" key="1">
    <source>
        <dbReference type="SAM" id="MobiDB-lite"/>
    </source>
</evidence>
<feature type="compositionally biased region" description="Basic and acidic residues" evidence="1">
    <location>
        <begin position="1"/>
        <end position="18"/>
    </location>
</feature>
<evidence type="ECO:0000313" key="3">
    <source>
        <dbReference type="Proteomes" id="UP001530400"/>
    </source>
</evidence>
<feature type="region of interest" description="Disordered" evidence="1">
    <location>
        <begin position="713"/>
        <end position="767"/>
    </location>
</feature>
<feature type="region of interest" description="Disordered" evidence="1">
    <location>
        <begin position="1"/>
        <end position="64"/>
    </location>
</feature>
<protein>
    <submittedName>
        <fullName evidence="2">Uncharacterized protein</fullName>
    </submittedName>
</protein>
<keyword evidence="3" id="KW-1185">Reference proteome</keyword>
<dbReference type="AlphaFoldDB" id="A0ABD3NJ55"/>
<dbReference type="Proteomes" id="UP001530400">
    <property type="component" value="Unassembled WGS sequence"/>
</dbReference>
<name>A0ABD3NJ55_9STRA</name>
<sequence>MPRNNLDEIIKSRSKESSDLNSISSRNSSDRNNSSYRSQSSNSRSNNNRSERRVTMESDMTDEEREALAVQKLMSAMSRGTKATGGGNSKFKSLVRQSILQKQVETGDIVKGMLPKEPQSSAASGGDGMPSPDDPDLVPPNVVLDLWYMVADGVVDESVDNKSIYSALETAKKYYVTSKEGREFIDKNLARITSLLLSRSPRNLSAAKDRLGQSENDYVEKGVRYALQLVNDDLRTNAHKFTAKCNTLDALKRILDYKDVYYEDSPPEVRMDKICVFQRIKGFYHLAIYLNARANTSSFPEWELVHRALTASHEGILFQKGDTSYVNLLNKFRKEAKNMTVGAMKHLKSMKKDVLEAQDVHQMSTIIKDIKQLHLDFALNDPKAALDYFAFCKVMIVQLLTLQSMEHKQHGQDMLHELIETVHSFRPAIGAYNVNGAGISVVNGMYSMAPNARDDGGNVIPGVDVSYERIDQTTGKKLKLFLDTTFEEGSATWCISEEHDDETRDPDYTDYYTVIPDVPQRYPPLRGWEVSEGSKGPAPTLQPLPKMIPIREEHKTIKEDLSKWLLEKKVTDLVVGADIGASVDDGTISSLMEALDVYMKDSNYVSPKMANLFVSILPSIQRQAPPNAPPRGFSQSSSSMAALEAAKQRLASTERWEETTSRALKNAQSEHDTATIEVEEARAYLERLDQQYHHSYQNGNEERELSLRNIFESSDGNKDMHDSVDSSITSATGAIEDRRQTASSMNVPRRKIGRSTFRAPSKNRRGS</sequence>
<dbReference type="EMBL" id="JALLPJ020001155">
    <property type="protein sequence ID" value="KAL3775418.1"/>
    <property type="molecule type" value="Genomic_DNA"/>
</dbReference>
<feature type="compositionally biased region" description="Basic and acidic residues" evidence="1">
    <location>
        <begin position="715"/>
        <end position="724"/>
    </location>
</feature>
<accession>A0ABD3NJ55</accession>
<proteinExistence type="predicted"/>
<feature type="region of interest" description="Disordered" evidence="1">
    <location>
        <begin position="649"/>
        <end position="675"/>
    </location>
</feature>
<feature type="compositionally biased region" description="Low complexity" evidence="1">
    <location>
        <begin position="19"/>
        <end position="48"/>
    </location>
</feature>
<comment type="caution">
    <text evidence="2">The sequence shown here is derived from an EMBL/GenBank/DDBJ whole genome shotgun (WGS) entry which is preliminary data.</text>
</comment>
<gene>
    <name evidence="2" type="ORF">ACHAWO_001432</name>
</gene>
<feature type="region of interest" description="Disordered" evidence="1">
    <location>
        <begin position="113"/>
        <end position="137"/>
    </location>
</feature>
<evidence type="ECO:0000313" key="2">
    <source>
        <dbReference type="EMBL" id="KAL3775418.1"/>
    </source>
</evidence>
<reference evidence="2 3" key="1">
    <citation type="submission" date="2024-10" db="EMBL/GenBank/DDBJ databases">
        <title>Updated reference genomes for cyclostephanoid diatoms.</title>
        <authorList>
            <person name="Roberts W.R."/>
            <person name="Alverson A.J."/>
        </authorList>
    </citation>
    <scope>NUCLEOTIDE SEQUENCE [LARGE SCALE GENOMIC DNA]</scope>
    <source>
        <strain evidence="2 3">AJA010-31</strain>
    </source>
</reference>